<keyword evidence="1" id="KW-0614">Plasmid</keyword>
<accession>A0A076EY41</accession>
<dbReference type="RefSeq" id="WP_128643167.1">
    <property type="nucleotide sequence ID" value="NZ_CP008949.1"/>
</dbReference>
<protein>
    <recommendedName>
        <fullName evidence="3">Transposase</fullName>
    </recommendedName>
</protein>
<geneLocation type="plasmid" evidence="1 2">
    <name>pPDG2</name>
</geneLocation>
<evidence type="ECO:0008006" key="3">
    <source>
        <dbReference type="Google" id="ProtNLM"/>
    </source>
</evidence>
<name>A0A076EY41_RHOOP</name>
<reference evidence="1 2" key="1">
    <citation type="submission" date="2014-07" db="EMBL/GenBank/DDBJ databases">
        <title>Genome Sequence of Rhodococcus opacus Strain R7, a Biodegrader of Mono- and Polycyclic Aromatic Hydrocarbons.</title>
        <authorList>
            <person name="Di Gennaro P."/>
            <person name="Zampolli J."/>
            <person name="Presti I."/>
            <person name="Cappelletti M."/>
            <person name="D'Ursi P."/>
            <person name="Orro A."/>
            <person name="Mezzelani A."/>
            <person name="Milanesi L."/>
        </authorList>
    </citation>
    <scope>NUCLEOTIDE SEQUENCE [LARGE SCALE GENOMIC DNA]</scope>
    <source>
        <strain evidence="1 2">R7</strain>
        <plasmid evidence="1">pPDG2</plasmid>
    </source>
</reference>
<dbReference type="InterPro" id="IPR009057">
    <property type="entry name" value="Homeodomain-like_sf"/>
</dbReference>
<sequence length="572" mass="64135">MRAGAEYFLEPDEPTQRQYEALRAYFVDSASAAQVGRDFGYSAATVHQMAHELRAGKTELFRSSKPGPKGARKTDRIRDRVLDLRAQDRSVTEIAAALTAEGVPVSAQTVWTILDAEGLERLPRRVPADRGTPRLAPVKTRALPHWPAGTRVDCDHAGLFLLLPAMVELGLHDLVDRAGYPGTRTLSAWHSIGTLLLAKCARNPRPSHVTALTDDPGLALALGLTALPKTTHLTSYSYRVRRESNQQTMTGLTTRLRELGMATGEAGFNLDFHAIRHHGEDAPLEKHYVPRRSQRTRSVLTFFAQDHASTEMVYANADITKNEAAREVLAFADYWAQVAGTDPGLLVFDSQLTTYTVLDELCARGIRWLTLRQRGRTVLDRLEVLPASSWTTVRINRSGRYRHPQLHDELVRLNGIGQQIRQIAVRNIGRDEPTLLITNDLTTPAKALFTRYAERMLIENELDAYIGGFHLDALTSGLPLNVDLDTTLTVLAGNCYRLLAHQLPRYEHATPDRIWRHFLDATGTLHVTDQDVTVDLAPRTYHPVLIDAGYADRAVPIPWWNNRELRFRFPPR</sequence>
<evidence type="ECO:0000313" key="1">
    <source>
        <dbReference type="EMBL" id="AII10850.1"/>
    </source>
</evidence>
<evidence type="ECO:0000313" key="2">
    <source>
        <dbReference type="Proteomes" id="UP000028488"/>
    </source>
</evidence>
<organism evidence="1 2">
    <name type="scientific">Rhodococcus opacus</name>
    <name type="common">Nocardia opaca</name>
    <dbReference type="NCBI Taxonomy" id="37919"/>
    <lineage>
        <taxon>Bacteria</taxon>
        <taxon>Bacillati</taxon>
        <taxon>Actinomycetota</taxon>
        <taxon>Actinomycetes</taxon>
        <taxon>Mycobacteriales</taxon>
        <taxon>Nocardiaceae</taxon>
        <taxon>Rhodococcus</taxon>
    </lineage>
</organism>
<gene>
    <name evidence="1" type="ORF">EP51_42580</name>
</gene>
<proteinExistence type="predicted"/>
<dbReference type="SUPFAM" id="SSF46689">
    <property type="entry name" value="Homeodomain-like"/>
    <property type="match status" value="1"/>
</dbReference>
<dbReference type="Proteomes" id="UP000028488">
    <property type="component" value="Plasmid pPDG2"/>
</dbReference>
<dbReference type="EMBL" id="CP008949">
    <property type="protein sequence ID" value="AII10850.1"/>
    <property type="molecule type" value="Genomic_DNA"/>
</dbReference>
<dbReference type="AlphaFoldDB" id="A0A076EY41"/>